<dbReference type="GO" id="GO:0004190">
    <property type="term" value="F:aspartic-type endopeptidase activity"/>
    <property type="evidence" value="ECO:0007669"/>
    <property type="project" value="UniProtKB-KW"/>
</dbReference>
<keyword evidence="12" id="KW-1185">Reference proteome</keyword>
<evidence type="ECO:0000313" key="11">
    <source>
        <dbReference type="EMBL" id="EMC94055.1"/>
    </source>
</evidence>
<evidence type="ECO:0000256" key="6">
    <source>
        <dbReference type="PIRSR" id="PIRSR601461-1"/>
    </source>
</evidence>
<evidence type="ECO:0000256" key="8">
    <source>
        <dbReference type="SAM" id="Phobius"/>
    </source>
</evidence>
<feature type="active site" evidence="6">
    <location>
        <position position="276"/>
    </location>
</feature>
<dbReference type="PROSITE" id="PS00141">
    <property type="entry name" value="ASP_PROTEASE"/>
    <property type="match status" value="1"/>
</dbReference>
<dbReference type="InterPro" id="IPR033121">
    <property type="entry name" value="PEPTIDASE_A1"/>
</dbReference>
<evidence type="ECO:0000256" key="3">
    <source>
        <dbReference type="ARBA" id="ARBA00022729"/>
    </source>
</evidence>
<protein>
    <recommendedName>
        <fullName evidence="10">Peptidase A1 domain-containing protein</fullName>
    </recommendedName>
</protein>
<dbReference type="SUPFAM" id="SSF50630">
    <property type="entry name" value="Acid proteases"/>
    <property type="match status" value="1"/>
</dbReference>
<dbReference type="PRINTS" id="PR00792">
    <property type="entry name" value="PEPSIN"/>
</dbReference>
<dbReference type="InterPro" id="IPR001461">
    <property type="entry name" value="Aspartic_peptidase_A1"/>
</dbReference>
<dbReference type="KEGG" id="bcom:BAUCODRAFT_124789"/>
<dbReference type="OrthoDB" id="771136at2759"/>
<evidence type="ECO:0000256" key="9">
    <source>
        <dbReference type="SAM" id="SignalP"/>
    </source>
</evidence>
<keyword evidence="8" id="KW-1133">Transmembrane helix</keyword>
<dbReference type="GO" id="GO:0006508">
    <property type="term" value="P:proteolysis"/>
    <property type="evidence" value="ECO:0007669"/>
    <property type="project" value="UniProtKB-KW"/>
</dbReference>
<dbReference type="Pfam" id="PF00026">
    <property type="entry name" value="Asp"/>
    <property type="match status" value="1"/>
</dbReference>
<proteinExistence type="inferred from homology"/>
<dbReference type="HOGENOM" id="CLU_013253_9_3_1"/>
<keyword evidence="3 9" id="KW-0732">Signal</keyword>
<feature type="domain" description="Peptidase A1" evidence="10">
    <location>
        <begin position="59"/>
        <end position="396"/>
    </location>
</feature>
<dbReference type="InterPro" id="IPR021109">
    <property type="entry name" value="Peptidase_aspartic_dom_sf"/>
</dbReference>
<keyword evidence="8" id="KW-0472">Membrane</keyword>
<dbReference type="PANTHER" id="PTHR47966">
    <property type="entry name" value="BETA-SITE APP-CLEAVING ENZYME, ISOFORM A-RELATED"/>
    <property type="match status" value="1"/>
</dbReference>
<sequence>MYCLSSTLAALLLLLPSFSLADDLKVVSMPLGRVAKRSGIQKRSPQSVTLGNAQNVGLYYVNASIGTPPQQISLQIDTGSSDVWFFSAAAAKGCKTCAGGSYDATKSSTYELLAQGEFSISYVTPGSGVTGDYISDTFTIGGITLRNLTMAAAQQAQNVEVGIMGIGYDTHESLVPNGGQPYPNIIDEMVSQGIINTRAYSLYLDDIEESTGAVLFGGYDTAKYTGNLTVLDLQVDAESGTIDEFSVVWSLMALTDSSGTYVLSDPTNFPTAAVLDSGTTLTTLPQDLFIQLAEYFGVINDQEYGYLVYCNISKIPGAIDYQFGGTNGPIISVPFSELAIPLDSSNGKPLTFKNGAPACQFGFQLLPEGSPILLGDTFLRSAYVVYDLDAGQVAIANAFYDSTTSNIKAIGGPGQASSVLAVGGSSALGATVTQTATGNVYAPGVGASTASATATAASGVASSAGATHLTAAQTSLNVLGVHGVTGSTYGPTGTAAASSSKAAASHVAPKAVYGGWYGVAMVLGAMTAGAMMIVL</sequence>
<organism evidence="11 12">
    <name type="scientific">Baudoinia panamericana (strain UAMH 10762)</name>
    <name type="common">Angels' share fungus</name>
    <name type="synonym">Baudoinia compniacensis (strain UAMH 10762)</name>
    <dbReference type="NCBI Taxonomy" id="717646"/>
    <lineage>
        <taxon>Eukaryota</taxon>
        <taxon>Fungi</taxon>
        <taxon>Dikarya</taxon>
        <taxon>Ascomycota</taxon>
        <taxon>Pezizomycotina</taxon>
        <taxon>Dothideomycetes</taxon>
        <taxon>Dothideomycetidae</taxon>
        <taxon>Mycosphaerellales</taxon>
        <taxon>Teratosphaeriaceae</taxon>
        <taxon>Baudoinia</taxon>
    </lineage>
</organism>
<gene>
    <name evidence="11" type="ORF">BAUCODRAFT_124789</name>
</gene>
<evidence type="ECO:0000256" key="4">
    <source>
        <dbReference type="ARBA" id="ARBA00022750"/>
    </source>
</evidence>
<dbReference type="CDD" id="cd05474">
    <property type="entry name" value="SAP_like"/>
    <property type="match status" value="1"/>
</dbReference>
<dbReference type="GeneID" id="19107910"/>
<dbReference type="EMBL" id="KB445559">
    <property type="protein sequence ID" value="EMC94055.1"/>
    <property type="molecule type" value="Genomic_DNA"/>
</dbReference>
<keyword evidence="8" id="KW-0812">Transmembrane</keyword>
<evidence type="ECO:0000256" key="1">
    <source>
        <dbReference type="ARBA" id="ARBA00007447"/>
    </source>
</evidence>
<keyword evidence="2 7" id="KW-0645">Protease</keyword>
<feature type="transmembrane region" description="Helical" evidence="8">
    <location>
        <begin position="515"/>
        <end position="534"/>
    </location>
</feature>
<feature type="chain" id="PRO_5004021865" description="Peptidase A1 domain-containing protein" evidence="9">
    <location>
        <begin position="22"/>
        <end position="535"/>
    </location>
</feature>
<name>M2N5M5_BAUPA</name>
<evidence type="ECO:0000256" key="2">
    <source>
        <dbReference type="ARBA" id="ARBA00022670"/>
    </source>
</evidence>
<reference evidence="11 12" key="1">
    <citation type="journal article" date="2012" name="PLoS Pathog.">
        <title>Diverse lifestyles and strategies of plant pathogenesis encoded in the genomes of eighteen Dothideomycetes fungi.</title>
        <authorList>
            <person name="Ohm R.A."/>
            <person name="Feau N."/>
            <person name="Henrissat B."/>
            <person name="Schoch C.L."/>
            <person name="Horwitz B.A."/>
            <person name="Barry K.W."/>
            <person name="Condon B.J."/>
            <person name="Copeland A.C."/>
            <person name="Dhillon B."/>
            <person name="Glaser F."/>
            <person name="Hesse C.N."/>
            <person name="Kosti I."/>
            <person name="LaButti K."/>
            <person name="Lindquist E.A."/>
            <person name="Lucas S."/>
            <person name="Salamov A.A."/>
            <person name="Bradshaw R.E."/>
            <person name="Ciuffetti L."/>
            <person name="Hamelin R.C."/>
            <person name="Kema G.H.J."/>
            <person name="Lawrence C."/>
            <person name="Scott J.A."/>
            <person name="Spatafora J.W."/>
            <person name="Turgeon B.G."/>
            <person name="de Wit P.J.G.M."/>
            <person name="Zhong S."/>
            <person name="Goodwin S.B."/>
            <person name="Grigoriev I.V."/>
        </authorList>
    </citation>
    <scope>NUCLEOTIDE SEQUENCE [LARGE SCALE GENOMIC DNA]</scope>
    <source>
        <strain evidence="11 12">UAMH 10762</strain>
    </source>
</reference>
<feature type="active site" evidence="6">
    <location>
        <position position="77"/>
    </location>
</feature>
<dbReference type="AlphaFoldDB" id="M2N5M5"/>
<dbReference type="PROSITE" id="PS51767">
    <property type="entry name" value="PEPTIDASE_A1"/>
    <property type="match status" value="1"/>
</dbReference>
<evidence type="ECO:0000259" key="10">
    <source>
        <dbReference type="PROSITE" id="PS51767"/>
    </source>
</evidence>
<feature type="signal peptide" evidence="9">
    <location>
        <begin position="1"/>
        <end position="21"/>
    </location>
</feature>
<dbReference type="PANTHER" id="PTHR47966:SF65">
    <property type="entry name" value="ASPARTIC-TYPE ENDOPEPTIDASE"/>
    <property type="match status" value="1"/>
</dbReference>
<evidence type="ECO:0000256" key="5">
    <source>
        <dbReference type="ARBA" id="ARBA00022801"/>
    </source>
</evidence>
<dbReference type="RefSeq" id="XP_007679010.1">
    <property type="nucleotide sequence ID" value="XM_007680820.1"/>
</dbReference>
<dbReference type="eggNOG" id="KOG1339">
    <property type="taxonomic scope" value="Eukaryota"/>
</dbReference>
<dbReference type="Gene3D" id="2.40.70.10">
    <property type="entry name" value="Acid Proteases"/>
    <property type="match status" value="2"/>
</dbReference>
<dbReference type="OMA" id="TYLPQDM"/>
<evidence type="ECO:0000256" key="7">
    <source>
        <dbReference type="RuleBase" id="RU000454"/>
    </source>
</evidence>
<comment type="similarity">
    <text evidence="1 7">Belongs to the peptidase A1 family.</text>
</comment>
<dbReference type="InterPro" id="IPR001969">
    <property type="entry name" value="Aspartic_peptidase_AS"/>
</dbReference>
<accession>M2N5M5</accession>
<dbReference type="InterPro" id="IPR033876">
    <property type="entry name" value="SAP-like"/>
</dbReference>
<keyword evidence="4 7" id="KW-0064">Aspartyl protease</keyword>
<evidence type="ECO:0000313" key="12">
    <source>
        <dbReference type="Proteomes" id="UP000011761"/>
    </source>
</evidence>
<dbReference type="Proteomes" id="UP000011761">
    <property type="component" value="Unassembled WGS sequence"/>
</dbReference>
<keyword evidence="5 7" id="KW-0378">Hydrolase</keyword>